<organism evidence="1 2">
    <name type="scientific">Gordonibacter faecis</name>
    <dbReference type="NCBI Taxonomy" id="3047475"/>
    <lineage>
        <taxon>Bacteria</taxon>
        <taxon>Bacillati</taxon>
        <taxon>Actinomycetota</taxon>
        <taxon>Coriobacteriia</taxon>
        <taxon>Eggerthellales</taxon>
        <taxon>Eggerthellaceae</taxon>
        <taxon>Gordonibacter</taxon>
    </lineage>
</organism>
<reference evidence="1 2" key="1">
    <citation type="submission" date="2023-05" db="EMBL/GenBank/DDBJ databases">
        <title>Gordonibacter KGMB12511T sp. nov., isolated from faeces of healthy Korean.</title>
        <authorList>
            <person name="Kim H.S."/>
            <person name="Kim J.-S."/>
            <person name="Suh M.K."/>
            <person name="Eom M.K."/>
            <person name="Do H.E."/>
            <person name="Lee J.-S."/>
        </authorList>
    </citation>
    <scope>NUCLEOTIDE SEQUENCE [LARGE SCALE GENOMIC DNA]</scope>
    <source>
        <strain evidence="1 2">KGMB12511</strain>
    </source>
</reference>
<accession>A0ABT7DIA4</accession>
<protein>
    <submittedName>
        <fullName evidence="1">Uncharacterized protein</fullName>
    </submittedName>
</protein>
<proteinExistence type="predicted"/>
<name>A0ABT7DIA4_9ACTN</name>
<comment type="caution">
    <text evidence="1">The sequence shown here is derived from an EMBL/GenBank/DDBJ whole genome shotgun (WGS) entry which is preliminary data.</text>
</comment>
<evidence type="ECO:0000313" key="2">
    <source>
        <dbReference type="Proteomes" id="UP001232750"/>
    </source>
</evidence>
<dbReference type="RefSeq" id="WP_283830588.1">
    <property type="nucleotide sequence ID" value="NZ_JASJEU010000003.1"/>
</dbReference>
<gene>
    <name evidence="1" type="ORF">QNJ86_00435</name>
</gene>
<sequence length="325" mass="37008">MMATMVVGHYPINGDTAEHAFAKMKIGETEYRFQCYGGTNDKGTECPAHYFLRRSSFYFRIACETAERELTCHARIALCLAQWTRPIYFDRYDYNSKKGGYRNRGDSAGIIYGLTGLCHQMCNTITCATDVTDPLHALINWPPSLSASKIIYGNRGIWGHERAISKYVKTLVACYGENMSDDHILDENFDSAALDAELAAINEEQDAAIRWGLTNGPDTDERRDFLSELVPNLNESQPILDADFETMSLKHELDNLLIRGQLSNEEYAARMNEATRTLLFRYAEVMGENVFTDAFETRPDDIQYNIINPEYMLDDYEIVKEELGL</sequence>
<keyword evidence="2" id="KW-1185">Reference proteome</keyword>
<dbReference type="Proteomes" id="UP001232750">
    <property type="component" value="Unassembled WGS sequence"/>
</dbReference>
<dbReference type="EMBL" id="JASJEU010000003">
    <property type="protein sequence ID" value="MDJ1649257.1"/>
    <property type="molecule type" value="Genomic_DNA"/>
</dbReference>
<evidence type="ECO:0000313" key="1">
    <source>
        <dbReference type="EMBL" id="MDJ1649257.1"/>
    </source>
</evidence>